<dbReference type="Pfam" id="PF12833">
    <property type="entry name" value="HTH_18"/>
    <property type="match status" value="1"/>
</dbReference>
<dbReference type="InterPro" id="IPR009057">
    <property type="entry name" value="Homeodomain-like_sf"/>
</dbReference>
<evidence type="ECO:0000256" key="2">
    <source>
        <dbReference type="ARBA" id="ARBA00023125"/>
    </source>
</evidence>
<dbReference type="PROSITE" id="PS01124">
    <property type="entry name" value="HTH_ARAC_FAMILY_2"/>
    <property type="match status" value="1"/>
</dbReference>
<sequence>MSLENKNEVKEERPVKNILPLSYALSLISQLLPIPVHVFTDEDKYLDKFNIEDKGDNSNIFETDLDLRKEYLKEIRSKKVVLFTSEKPILFGGVECTDGLTLILGPIAISDVDQSFCKLYALKHSASNIYPLRCSEKKLAALLLLIYSSITNKYVYLNDFLDESFMSQELIEQTHIKFGNIISNNTIGNKPHNPVVFEETIRRSIKNGDEDALKRALNSVYANMRGTLAHNELRSAKNLAIVDVTIATRAAIEAGLSVEKLYTLSDAFIMEIEECKFPADAYALARACALRCTQMVSSFKKHIKNKENSSLIVAKACEYIERHVYSKFNVEDLCKKLKVSKSYLSKQFKNEKKVTLGEYYRQRKIEVAKILLTSSDKSMYEIATLLNFNSQSHFGRVFLECSGWTPTHYRNNFSIRDSVL</sequence>
<dbReference type="EMBL" id="UAPV01000001">
    <property type="protein sequence ID" value="SPT68992.1"/>
    <property type="molecule type" value="Genomic_DNA"/>
</dbReference>
<dbReference type="PANTHER" id="PTHR43280">
    <property type="entry name" value="ARAC-FAMILY TRANSCRIPTIONAL REGULATOR"/>
    <property type="match status" value="1"/>
</dbReference>
<evidence type="ECO:0000256" key="3">
    <source>
        <dbReference type="ARBA" id="ARBA00023163"/>
    </source>
</evidence>
<reference evidence="5 6" key="1">
    <citation type="submission" date="2018-06" db="EMBL/GenBank/DDBJ databases">
        <authorList>
            <consortium name="Pathogen Informatics"/>
            <person name="Doyle S."/>
        </authorList>
    </citation>
    <scope>NUCLEOTIDE SEQUENCE [LARGE SCALE GENOMIC DNA]</scope>
    <source>
        <strain evidence="5 6">NCTC13093</strain>
    </source>
</reference>
<dbReference type="Gene3D" id="1.10.10.60">
    <property type="entry name" value="Homeodomain-like"/>
    <property type="match status" value="2"/>
</dbReference>
<evidence type="ECO:0000313" key="5">
    <source>
        <dbReference type="EMBL" id="SPT68992.1"/>
    </source>
</evidence>
<dbReference type="InterPro" id="IPR018060">
    <property type="entry name" value="HTH_AraC"/>
</dbReference>
<protein>
    <submittedName>
        <fullName evidence="5">Regulatory protein soxS</fullName>
    </submittedName>
</protein>
<keyword evidence="6" id="KW-1185">Reference proteome</keyword>
<dbReference type="SMART" id="SM00342">
    <property type="entry name" value="HTH_ARAC"/>
    <property type="match status" value="1"/>
</dbReference>
<evidence type="ECO:0000313" key="6">
    <source>
        <dbReference type="Proteomes" id="UP000250086"/>
    </source>
</evidence>
<feature type="domain" description="HTH araC/xylS-type" evidence="4">
    <location>
        <begin position="314"/>
        <end position="412"/>
    </location>
</feature>
<dbReference type="AlphaFoldDB" id="A0A2X0WQZ5"/>
<dbReference type="GO" id="GO:0003700">
    <property type="term" value="F:DNA-binding transcription factor activity"/>
    <property type="evidence" value="ECO:0007669"/>
    <property type="project" value="InterPro"/>
</dbReference>
<dbReference type="Proteomes" id="UP000250086">
    <property type="component" value="Unassembled WGS sequence"/>
</dbReference>
<keyword evidence="3" id="KW-0804">Transcription</keyword>
<keyword evidence="2" id="KW-0238">DNA-binding</keyword>
<dbReference type="PROSITE" id="PS00041">
    <property type="entry name" value="HTH_ARAC_FAMILY_1"/>
    <property type="match status" value="1"/>
</dbReference>
<gene>
    <name evidence="5" type="primary">soxS</name>
    <name evidence="5" type="ORF">NCTC13093_00355</name>
</gene>
<dbReference type="GO" id="GO:0043565">
    <property type="term" value="F:sequence-specific DNA binding"/>
    <property type="evidence" value="ECO:0007669"/>
    <property type="project" value="InterPro"/>
</dbReference>
<dbReference type="SUPFAM" id="SSF46689">
    <property type="entry name" value="Homeodomain-like"/>
    <property type="match status" value="2"/>
</dbReference>
<organism evidence="5 6">
    <name type="scientific">Anaerobiospirillum thomasii</name>
    <dbReference type="NCBI Taxonomy" id="179995"/>
    <lineage>
        <taxon>Bacteria</taxon>
        <taxon>Pseudomonadati</taxon>
        <taxon>Pseudomonadota</taxon>
        <taxon>Gammaproteobacteria</taxon>
        <taxon>Aeromonadales</taxon>
        <taxon>Succinivibrionaceae</taxon>
        <taxon>Anaerobiospirillum</taxon>
    </lineage>
</organism>
<accession>A0A2X0WQZ5</accession>
<name>A0A2X0WQZ5_9GAMM</name>
<evidence type="ECO:0000259" key="4">
    <source>
        <dbReference type="PROSITE" id="PS01124"/>
    </source>
</evidence>
<evidence type="ECO:0000256" key="1">
    <source>
        <dbReference type="ARBA" id="ARBA00023015"/>
    </source>
</evidence>
<dbReference type="InterPro" id="IPR018062">
    <property type="entry name" value="HTH_AraC-typ_CS"/>
</dbReference>
<dbReference type="PANTHER" id="PTHR43280:SF28">
    <property type="entry name" value="HTH-TYPE TRANSCRIPTIONAL ACTIVATOR RHAS"/>
    <property type="match status" value="1"/>
</dbReference>
<dbReference type="RefSeq" id="WP_113743191.1">
    <property type="nucleotide sequence ID" value="NZ_UAPV01000001.1"/>
</dbReference>
<keyword evidence="1" id="KW-0805">Transcription regulation</keyword>
<proteinExistence type="predicted"/>